<gene>
    <name evidence="1" type="ORF">BVRB_041090</name>
</gene>
<name>A0A0J7YP78_BETVV</name>
<dbReference type="Proteomes" id="UP000035740">
    <property type="component" value="Unassembled WGS sequence"/>
</dbReference>
<dbReference type="EMBL" id="KQ118240">
    <property type="protein sequence ID" value="KMS64938.1"/>
    <property type="molecule type" value="Genomic_DNA"/>
</dbReference>
<accession>A0A0J7YP78</accession>
<reference evidence="1 2" key="1">
    <citation type="journal article" date="2014" name="Nature">
        <title>The genome of the recently domesticated crop plant sugar beet (Beta vulgaris).</title>
        <authorList>
            <person name="Dohm J.C."/>
            <person name="Minoche A.E."/>
            <person name="Holtgrawe D."/>
            <person name="Capella-Gutierrez S."/>
            <person name="Zakrzewski F."/>
            <person name="Tafer H."/>
            <person name="Rupp O."/>
            <person name="Sorensen T.R."/>
            <person name="Stracke R."/>
            <person name="Reinhardt R."/>
            <person name="Goesmann A."/>
            <person name="Kraft T."/>
            <person name="Schulz B."/>
            <person name="Stadler P.F."/>
            <person name="Schmidt T."/>
            <person name="Gabaldon T."/>
            <person name="Lehrach H."/>
            <person name="Weisshaar B."/>
            <person name="Himmelbauer H."/>
        </authorList>
    </citation>
    <scope>NUCLEOTIDE SEQUENCE [LARGE SCALE GENOMIC DNA]</scope>
    <source>
        <tissue evidence="1">Taproot</tissue>
    </source>
</reference>
<feature type="non-terminal residue" evidence="1">
    <location>
        <position position="1"/>
    </location>
</feature>
<protein>
    <submittedName>
        <fullName evidence="1">Uncharacterized protein</fullName>
    </submittedName>
</protein>
<dbReference type="Gramene" id="KMS64938">
    <property type="protein sequence ID" value="KMS64938"/>
    <property type="gene ID" value="BVRB_041090"/>
</dbReference>
<dbReference type="AlphaFoldDB" id="A0A0J7YP78"/>
<keyword evidence="2" id="KW-1185">Reference proteome</keyword>
<evidence type="ECO:0000313" key="1">
    <source>
        <dbReference type="EMBL" id="KMS64938.1"/>
    </source>
</evidence>
<organism evidence="1 2">
    <name type="scientific">Beta vulgaris subsp. vulgaris</name>
    <name type="common">Beet</name>
    <dbReference type="NCBI Taxonomy" id="3555"/>
    <lineage>
        <taxon>Eukaryota</taxon>
        <taxon>Viridiplantae</taxon>
        <taxon>Streptophyta</taxon>
        <taxon>Embryophyta</taxon>
        <taxon>Tracheophyta</taxon>
        <taxon>Spermatophyta</taxon>
        <taxon>Magnoliopsida</taxon>
        <taxon>eudicotyledons</taxon>
        <taxon>Gunneridae</taxon>
        <taxon>Pentapetalae</taxon>
        <taxon>Caryophyllales</taxon>
        <taxon>Chenopodiaceae</taxon>
        <taxon>Betoideae</taxon>
        <taxon>Beta</taxon>
    </lineage>
</organism>
<sequence>LPPSCQDWVICAPAAFLGCGSHLSGSPLPESNPNSPSPVDATVVHYTTVES</sequence>
<evidence type="ECO:0000313" key="2">
    <source>
        <dbReference type="Proteomes" id="UP000035740"/>
    </source>
</evidence>
<proteinExistence type="predicted"/>